<keyword evidence="12" id="KW-1185">Reference proteome</keyword>
<evidence type="ECO:0000256" key="4">
    <source>
        <dbReference type="ARBA" id="ARBA00023012"/>
    </source>
</evidence>
<dbReference type="SMART" id="SM00448">
    <property type="entry name" value="REC"/>
    <property type="match status" value="1"/>
</dbReference>
<dbReference type="InterPro" id="IPR024187">
    <property type="entry name" value="Sig_transdc_resp-reg_cit/mal"/>
</dbReference>
<evidence type="ECO:0000259" key="10">
    <source>
        <dbReference type="PROSITE" id="PS50110"/>
    </source>
</evidence>
<comment type="subcellular location">
    <subcellularLocation>
        <location evidence="1">Cytoplasm</location>
    </subcellularLocation>
</comment>
<feature type="domain" description="Response regulatory" evidence="10">
    <location>
        <begin position="3"/>
        <end position="119"/>
    </location>
</feature>
<dbReference type="InterPro" id="IPR001789">
    <property type="entry name" value="Sig_transdc_resp-reg_receiver"/>
</dbReference>
<name>A0ABV7CT22_9BACI</name>
<dbReference type="Pfam" id="PF00072">
    <property type="entry name" value="Response_reg"/>
    <property type="match status" value="1"/>
</dbReference>
<keyword evidence="4" id="KW-0902">Two-component regulatory system</keyword>
<feature type="modified residue" description="4-aspartylphosphate" evidence="9">
    <location>
        <position position="54"/>
    </location>
</feature>
<dbReference type="EMBL" id="JBHRSA010000013">
    <property type="protein sequence ID" value="MFC3039530.1"/>
    <property type="molecule type" value="Genomic_DNA"/>
</dbReference>
<keyword evidence="2" id="KW-0963">Cytoplasm</keyword>
<dbReference type="Proteomes" id="UP001595279">
    <property type="component" value="Unassembled WGS sequence"/>
</dbReference>
<evidence type="ECO:0000313" key="12">
    <source>
        <dbReference type="Proteomes" id="UP001595279"/>
    </source>
</evidence>
<dbReference type="SUPFAM" id="SSF52172">
    <property type="entry name" value="CheY-like"/>
    <property type="match status" value="1"/>
</dbReference>
<keyword evidence="5" id="KW-0805">Transcription regulation</keyword>
<evidence type="ECO:0000256" key="8">
    <source>
        <dbReference type="ARBA" id="ARBA00023163"/>
    </source>
</evidence>
<dbReference type="Gene3D" id="1.10.10.10">
    <property type="entry name" value="Winged helix-like DNA-binding domain superfamily/Winged helix DNA-binding domain"/>
    <property type="match status" value="1"/>
</dbReference>
<dbReference type="SUPFAM" id="SSF46785">
    <property type="entry name" value="Winged helix' DNA-binding domain"/>
    <property type="match status" value="1"/>
</dbReference>
<proteinExistence type="predicted"/>
<evidence type="ECO:0000256" key="9">
    <source>
        <dbReference type="PROSITE-ProRule" id="PRU00169"/>
    </source>
</evidence>
<dbReference type="PROSITE" id="PS50110">
    <property type="entry name" value="RESPONSE_REGULATORY"/>
    <property type="match status" value="1"/>
</dbReference>
<dbReference type="Gene3D" id="3.40.50.2300">
    <property type="match status" value="1"/>
</dbReference>
<dbReference type="InterPro" id="IPR036390">
    <property type="entry name" value="WH_DNA-bd_sf"/>
</dbReference>
<keyword evidence="7" id="KW-0010">Activator</keyword>
<keyword evidence="8" id="KW-0804">Transcription</keyword>
<evidence type="ECO:0000256" key="7">
    <source>
        <dbReference type="ARBA" id="ARBA00023159"/>
    </source>
</evidence>
<dbReference type="InterPro" id="IPR011006">
    <property type="entry name" value="CheY-like_superfamily"/>
</dbReference>
<dbReference type="CDD" id="cd19925">
    <property type="entry name" value="REC_citrate_TCS"/>
    <property type="match status" value="1"/>
</dbReference>
<dbReference type="InterPro" id="IPR051271">
    <property type="entry name" value="2C-system_Tx_regulators"/>
</dbReference>
<organism evidence="11 12">
    <name type="scientific">Virgibacillus xinjiangensis</name>
    <dbReference type="NCBI Taxonomy" id="393090"/>
    <lineage>
        <taxon>Bacteria</taxon>
        <taxon>Bacillati</taxon>
        <taxon>Bacillota</taxon>
        <taxon>Bacilli</taxon>
        <taxon>Bacillales</taxon>
        <taxon>Bacillaceae</taxon>
        <taxon>Virgibacillus</taxon>
    </lineage>
</organism>
<evidence type="ECO:0000256" key="2">
    <source>
        <dbReference type="ARBA" id="ARBA00022490"/>
    </source>
</evidence>
<keyword evidence="3 9" id="KW-0597">Phosphoprotein</keyword>
<sequence>MIKVLIVEDDPMVAEFNKRFLSKVEGFQLMGIASSVEEAMDFLEEKDVQLILLDIYMSGENGLEMLSVIREKGLPIDVILITAATHTESIQTALHYGAIDYLIKPFEFPRFKQALLRYKEKFELLQERESLDQQELDKKLLNTEQEKTAGQKPLPKGLTKNTLAVIIDRIKEVKDFSTDDIAESTGISRVSVRKYLMFLVEINVLEETLTYGIGRPVYHYSYTGNRERINEYLL</sequence>
<dbReference type="PANTHER" id="PTHR45526:SF1">
    <property type="entry name" value="TRANSCRIPTIONAL REGULATORY PROTEIN DCUR-RELATED"/>
    <property type="match status" value="1"/>
</dbReference>
<protein>
    <submittedName>
        <fullName evidence="11">Response regulator</fullName>
    </submittedName>
</protein>
<accession>A0ABV7CT22</accession>
<dbReference type="PANTHER" id="PTHR45526">
    <property type="entry name" value="TRANSCRIPTIONAL REGULATORY PROTEIN DPIA"/>
    <property type="match status" value="1"/>
</dbReference>
<evidence type="ECO:0000256" key="3">
    <source>
        <dbReference type="ARBA" id="ARBA00022553"/>
    </source>
</evidence>
<gene>
    <name evidence="11" type="ORF">ACFOGI_04645</name>
</gene>
<evidence type="ECO:0000256" key="5">
    <source>
        <dbReference type="ARBA" id="ARBA00023015"/>
    </source>
</evidence>
<dbReference type="PIRSF" id="PIRSF006171">
    <property type="entry name" value="RR_citrat_malat"/>
    <property type="match status" value="1"/>
</dbReference>
<comment type="caution">
    <text evidence="11">The sequence shown here is derived from an EMBL/GenBank/DDBJ whole genome shotgun (WGS) entry which is preliminary data.</text>
</comment>
<reference evidence="12" key="1">
    <citation type="journal article" date="2019" name="Int. J. Syst. Evol. Microbiol.">
        <title>The Global Catalogue of Microorganisms (GCM) 10K type strain sequencing project: providing services to taxonomists for standard genome sequencing and annotation.</title>
        <authorList>
            <consortium name="The Broad Institute Genomics Platform"/>
            <consortium name="The Broad Institute Genome Sequencing Center for Infectious Disease"/>
            <person name="Wu L."/>
            <person name="Ma J."/>
        </authorList>
    </citation>
    <scope>NUCLEOTIDE SEQUENCE [LARGE SCALE GENOMIC DNA]</scope>
    <source>
        <strain evidence="12">KCTC 13128</strain>
    </source>
</reference>
<evidence type="ECO:0000313" key="11">
    <source>
        <dbReference type="EMBL" id="MFC3039530.1"/>
    </source>
</evidence>
<evidence type="ECO:0000256" key="1">
    <source>
        <dbReference type="ARBA" id="ARBA00004496"/>
    </source>
</evidence>
<keyword evidence="6" id="KW-0238">DNA-binding</keyword>
<dbReference type="RefSeq" id="WP_390269143.1">
    <property type="nucleotide sequence ID" value="NZ_JBHRSA010000013.1"/>
</dbReference>
<dbReference type="InterPro" id="IPR036388">
    <property type="entry name" value="WH-like_DNA-bd_sf"/>
</dbReference>
<evidence type="ECO:0000256" key="6">
    <source>
        <dbReference type="ARBA" id="ARBA00023125"/>
    </source>
</evidence>